<evidence type="ECO:0000313" key="2">
    <source>
        <dbReference type="Proteomes" id="UP000499080"/>
    </source>
</evidence>
<dbReference type="EMBL" id="BGPR01001687">
    <property type="protein sequence ID" value="GBM59550.1"/>
    <property type="molecule type" value="Genomic_DNA"/>
</dbReference>
<name>A0A4Y2H0F6_ARAVE</name>
<dbReference type="AlphaFoldDB" id="A0A4Y2H0F6"/>
<sequence>MKYYQSKFQIQTLRNEINYKSRIAMGLDFVPASIGRIGPEFAHKPLESRLRFSLLTANDAFFIIEVLWVQIVVSINVRKLKWMSQIQIIRSRGVA</sequence>
<accession>A0A4Y2H0F6</accession>
<comment type="caution">
    <text evidence="1">The sequence shown here is derived from an EMBL/GenBank/DDBJ whole genome shotgun (WGS) entry which is preliminary data.</text>
</comment>
<reference evidence="1 2" key="1">
    <citation type="journal article" date="2019" name="Sci. Rep.">
        <title>Orb-weaving spider Araneus ventricosus genome elucidates the spidroin gene catalogue.</title>
        <authorList>
            <person name="Kono N."/>
            <person name="Nakamura H."/>
            <person name="Ohtoshi R."/>
            <person name="Moran D.A.P."/>
            <person name="Shinohara A."/>
            <person name="Yoshida Y."/>
            <person name="Fujiwara M."/>
            <person name="Mori M."/>
            <person name="Tomita M."/>
            <person name="Arakawa K."/>
        </authorList>
    </citation>
    <scope>NUCLEOTIDE SEQUENCE [LARGE SCALE GENOMIC DNA]</scope>
</reference>
<organism evidence="1 2">
    <name type="scientific">Araneus ventricosus</name>
    <name type="common">Orbweaver spider</name>
    <name type="synonym">Epeira ventricosa</name>
    <dbReference type="NCBI Taxonomy" id="182803"/>
    <lineage>
        <taxon>Eukaryota</taxon>
        <taxon>Metazoa</taxon>
        <taxon>Ecdysozoa</taxon>
        <taxon>Arthropoda</taxon>
        <taxon>Chelicerata</taxon>
        <taxon>Arachnida</taxon>
        <taxon>Araneae</taxon>
        <taxon>Araneomorphae</taxon>
        <taxon>Entelegynae</taxon>
        <taxon>Araneoidea</taxon>
        <taxon>Araneidae</taxon>
        <taxon>Araneus</taxon>
    </lineage>
</organism>
<dbReference type="Proteomes" id="UP000499080">
    <property type="component" value="Unassembled WGS sequence"/>
</dbReference>
<proteinExistence type="predicted"/>
<gene>
    <name evidence="1" type="ORF">AVEN_63065_1</name>
</gene>
<evidence type="ECO:0000313" key="1">
    <source>
        <dbReference type="EMBL" id="GBM59550.1"/>
    </source>
</evidence>
<keyword evidence="2" id="KW-1185">Reference proteome</keyword>
<protein>
    <submittedName>
        <fullName evidence="1">Uncharacterized protein</fullName>
    </submittedName>
</protein>